<evidence type="ECO:0000259" key="13">
    <source>
        <dbReference type="PROSITE" id="PS50939"/>
    </source>
</evidence>
<dbReference type="GO" id="GO:0046872">
    <property type="term" value="F:metal ion binding"/>
    <property type="evidence" value="ECO:0007669"/>
    <property type="project" value="UniProtKB-KW"/>
</dbReference>
<comment type="caution">
    <text evidence="14">The sequence shown here is derived from an EMBL/GenBank/DDBJ whole genome shotgun (WGS) entry which is preliminary data.</text>
</comment>
<evidence type="ECO:0000256" key="2">
    <source>
        <dbReference type="ARBA" id="ARBA00004141"/>
    </source>
</evidence>
<dbReference type="VEuPathDB" id="FungiDB:A1O9_02336"/>
<dbReference type="InterPro" id="IPR006593">
    <property type="entry name" value="Cyt_b561/ferric_Rdtase_TM"/>
</dbReference>
<comment type="cofactor">
    <cofactor evidence="1">
        <name>heme b</name>
        <dbReference type="ChEBI" id="CHEBI:60344"/>
    </cofactor>
</comment>
<dbReference type="OrthoDB" id="432881at2759"/>
<dbReference type="Pfam" id="PF03188">
    <property type="entry name" value="Cytochrom_B561"/>
    <property type="match status" value="1"/>
</dbReference>
<dbReference type="Gene3D" id="1.20.120.1770">
    <property type="match status" value="1"/>
</dbReference>
<evidence type="ECO:0000256" key="11">
    <source>
        <dbReference type="SAM" id="MobiDB-lite"/>
    </source>
</evidence>
<evidence type="ECO:0000256" key="9">
    <source>
        <dbReference type="ARBA" id="ARBA00023004"/>
    </source>
</evidence>
<dbReference type="PROSITE" id="PS50939">
    <property type="entry name" value="CYTOCHROME_B561"/>
    <property type="match status" value="1"/>
</dbReference>
<keyword evidence="8 12" id="KW-1133">Transmembrane helix</keyword>
<feature type="transmembrane region" description="Helical" evidence="12">
    <location>
        <begin position="105"/>
        <end position="125"/>
    </location>
</feature>
<keyword evidence="10 12" id="KW-0472">Membrane</keyword>
<dbReference type="Proteomes" id="UP000027920">
    <property type="component" value="Unassembled WGS sequence"/>
</dbReference>
<evidence type="ECO:0000256" key="5">
    <source>
        <dbReference type="ARBA" id="ARBA00022692"/>
    </source>
</evidence>
<reference evidence="14 15" key="1">
    <citation type="submission" date="2013-03" db="EMBL/GenBank/DDBJ databases">
        <title>The Genome Sequence of Exophiala aquamarina CBS 119918.</title>
        <authorList>
            <consortium name="The Broad Institute Genomics Platform"/>
            <person name="Cuomo C."/>
            <person name="de Hoog S."/>
            <person name="Gorbushina A."/>
            <person name="Walker B."/>
            <person name="Young S.K."/>
            <person name="Zeng Q."/>
            <person name="Gargeya S."/>
            <person name="Fitzgerald M."/>
            <person name="Haas B."/>
            <person name="Abouelleil A."/>
            <person name="Allen A.W."/>
            <person name="Alvarado L."/>
            <person name="Arachchi H.M."/>
            <person name="Berlin A.M."/>
            <person name="Chapman S.B."/>
            <person name="Gainer-Dewar J."/>
            <person name="Goldberg J."/>
            <person name="Griggs A."/>
            <person name="Gujja S."/>
            <person name="Hansen M."/>
            <person name="Howarth C."/>
            <person name="Imamovic A."/>
            <person name="Ireland A."/>
            <person name="Larimer J."/>
            <person name="McCowan C."/>
            <person name="Murphy C."/>
            <person name="Pearson M."/>
            <person name="Poon T.W."/>
            <person name="Priest M."/>
            <person name="Roberts A."/>
            <person name="Saif S."/>
            <person name="Shea T."/>
            <person name="Sisk P."/>
            <person name="Sykes S."/>
            <person name="Wortman J."/>
            <person name="Nusbaum C."/>
            <person name="Birren B."/>
        </authorList>
    </citation>
    <scope>NUCLEOTIDE SEQUENCE [LARGE SCALE GENOMIC DNA]</scope>
    <source>
        <strain evidence="14 15">CBS 119918</strain>
    </source>
</reference>
<feature type="transmembrane region" description="Helical" evidence="12">
    <location>
        <begin position="146"/>
        <end position="165"/>
    </location>
</feature>
<dbReference type="PANTHER" id="PTHR15422">
    <property type="entry name" value="OS05G0565100 PROTEIN"/>
    <property type="match status" value="1"/>
</dbReference>
<evidence type="ECO:0000256" key="6">
    <source>
        <dbReference type="ARBA" id="ARBA00022723"/>
    </source>
</evidence>
<dbReference type="AlphaFoldDB" id="A0A072PL41"/>
<dbReference type="PANTHER" id="PTHR15422:SF45">
    <property type="entry name" value="CYTOCHROME B561 DOMAIN-CONTAINING PROTEIN"/>
    <property type="match status" value="1"/>
</dbReference>
<keyword evidence="15" id="KW-1185">Reference proteome</keyword>
<keyword evidence="3" id="KW-0813">Transport</keyword>
<feature type="compositionally biased region" description="Basic and acidic residues" evidence="11">
    <location>
        <begin position="20"/>
        <end position="29"/>
    </location>
</feature>
<evidence type="ECO:0000256" key="8">
    <source>
        <dbReference type="ARBA" id="ARBA00022989"/>
    </source>
</evidence>
<evidence type="ECO:0000313" key="14">
    <source>
        <dbReference type="EMBL" id="KEF60774.1"/>
    </source>
</evidence>
<gene>
    <name evidence="14" type="ORF">A1O9_02336</name>
</gene>
<feature type="domain" description="Cytochrome b561" evidence="13">
    <location>
        <begin position="37"/>
        <end position="236"/>
    </location>
</feature>
<comment type="subcellular location">
    <subcellularLocation>
        <location evidence="2">Membrane</location>
        <topology evidence="2">Multi-pass membrane protein</topology>
    </subcellularLocation>
</comment>
<keyword evidence="9" id="KW-0408">Iron</keyword>
<dbReference type="GO" id="GO:0016020">
    <property type="term" value="C:membrane"/>
    <property type="evidence" value="ECO:0007669"/>
    <property type="project" value="UniProtKB-SubCell"/>
</dbReference>
<dbReference type="CDD" id="cd08761">
    <property type="entry name" value="Cyt_b561_CYB561D2_like"/>
    <property type="match status" value="1"/>
</dbReference>
<keyword evidence="4" id="KW-0349">Heme</keyword>
<keyword evidence="5 12" id="KW-0812">Transmembrane</keyword>
<evidence type="ECO:0000256" key="3">
    <source>
        <dbReference type="ARBA" id="ARBA00022448"/>
    </source>
</evidence>
<dbReference type="InterPro" id="IPR045150">
    <property type="entry name" value="CYB561D1/2"/>
</dbReference>
<evidence type="ECO:0000256" key="10">
    <source>
        <dbReference type="ARBA" id="ARBA00023136"/>
    </source>
</evidence>
<evidence type="ECO:0000256" key="7">
    <source>
        <dbReference type="ARBA" id="ARBA00022982"/>
    </source>
</evidence>
<protein>
    <recommendedName>
        <fullName evidence="13">Cytochrome b561 domain-containing protein</fullName>
    </recommendedName>
</protein>
<evidence type="ECO:0000256" key="12">
    <source>
        <dbReference type="SAM" id="Phobius"/>
    </source>
</evidence>
<name>A0A072PL41_9EURO</name>
<keyword evidence="7" id="KW-0249">Electron transport</keyword>
<evidence type="ECO:0000256" key="1">
    <source>
        <dbReference type="ARBA" id="ARBA00001970"/>
    </source>
</evidence>
<feature type="transmembrane region" description="Helical" evidence="12">
    <location>
        <begin position="213"/>
        <end position="233"/>
    </location>
</feature>
<proteinExistence type="predicted"/>
<dbReference type="GO" id="GO:0140575">
    <property type="term" value="F:transmembrane monodehydroascorbate reductase activity"/>
    <property type="evidence" value="ECO:0007669"/>
    <property type="project" value="InterPro"/>
</dbReference>
<evidence type="ECO:0000313" key="15">
    <source>
        <dbReference type="Proteomes" id="UP000027920"/>
    </source>
</evidence>
<feature type="region of interest" description="Disordered" evidence="11">
    <location>
        <begin position="1"/>
        <end position="29"/>
    </location>
</feature>
<dbReference type="GeneID" id="25277280"/>
<organism evidence="14 15">
    <name type="scientific">Exophiala aquamarina CBS 119918</name>
    <dbReference type="NCBI Taxonomy" id="1182545"/>
    <lineage>
        <taxon>Eukaryota</taxon>
        <taxon>Fungi</taxon>
        <taxon>Dikarya</taxon>
        <taxon>Ascomycota</taxon>
        <taxon>Pezizomycotina</taxon>
        <taxon>Eurotiomycetes</taxon>
        <taxon>Chaetothyriomycetidae</taxon>
        <taxon>Chaetothyriales</taxon>
        <taxon>Herpotrichiellaceae</taxon>
        <taxon>Exophiala</taxon>
    </lineage>
</organism>
<feature type="transmembrane region" description="Helical" evidence="12">
    <location>
        <begin position="67"/>
        <end position="85"/>
    </location>
</feature>
<dbReference type="HOGENOM" id="CLU_090067_1_0_1"/>
<accession>A0A072PL41</accession>
<dbReference type="EMBL" id="AMGV01000002">
    <property type="protein sequence ID" value="KEF60774.1"/>
    <property type="molecule type" value="Genomic_DNA"/>
</dbReference>
<sequence length="240" mass="26194">MASATGVPERNPVLDEDEPLLGRRGDATQRPDQGLQWNLVIGTAMLAQAGIWILTALVWASVLETNIIFFSYHPLLNSAAVLLLVQGTLVLQPTAAQKDKIHGTYVHSILNTLGVAALIAGLVVIEMNKASHPETRFQSTHGKVALAAYILIFIQWLVGLAQFFLPNIVFGSVDRAKSVYKYHRVSGYALLVLLLIVIGLATDTAFNKNILHIKLWPVIVAGVLILLGVIPRIKKHKLGF</sequence>
<dbReference type="SMART" id="SM00665">
    <property type="entry name" value="B561"/>
    <property type="match status" value="1"/>
</dbReference>
<evidence type="ECO:0000256" key="4">
    <source>
        <dbReference type="ARBA" id="ARBA00022617"/>
    </source>
</evidence>
<feature type="transmembrane region" description="Helical" evidence="12">
    <location>
        <begin position="185"/>
        <end position="206"/>
    </location>
</feature>
<feature type="transmembrane region" description="Helical" evidence="12">
    <location>
        <begin position="39"/>
        <end position="60"/>
    </location>
</feature>
<keyword evidence="6" id="KW-0479">Metal-binding</keyword>
<dbReference type="RefSeq" id="XP_013263364.1">
    <property type="nucleotide sequence ID" value="XM_013407910.1"/>
</dbReference>